<evidence type="ECO:0000256" key="2">
    <source>
        <dbReference type="SAM" id="MobiDB-lite"/>
    </source>
</evidence>
<dbReference type="PANTHER" id="PTHR22814:SF287">
    <property type="entry name" value="COPPER TRANSPORT PROTEIN ATX1"/>
    <property type="match status" value="1"/>
</dbReference>
<evidence type="ECO:0000256" key="1">
    <source>
        <dbReference type="ARBA" id="ARBA00022723"/>
    </source>
</evidence>
<dbReference type="Gene3D" id="3.30.70.100">
    <property type="match status" value="1"/>
</dbReference>
<gene>
    <name evidence="4" type="ORF">AXG93_3256s1640</name>
</gene>
<dbReference type="AlphaFoldDB" id="A0A176VK35"/>
<feature type="compositionally biased region" description="Basic and acidic residues" evidence="2">
    <location>
        <begin position="32"/>
        <end position="42"/>
    </location>
</feature>
<evidence type="ECO:0000313" key="5">
    <source>
        <dbReference type="Proteomes" id="UP000077202"/>
    </source>
</evidence>
<feature type="compositionally biased region" description="Basic and acidic residues" evidence="2">
    <location>
        <begin position="51"/>
        <end position="67"/>
    </location>
</feature>
<dbReference type="InterPro" id="IPR036163">
    <property type="entry name" value="HMA_dom_sf"/>
</dbReference>
<organism evidence="4 5">
    <name type="scientific">Marchantia polymorpha subsp. ruderalis</name>
    <dbReference type="NCBI Taxonomy" id="1480154"/>
    <lineage>
        <taxon>Eukaryota</taxon>
        <taxon>Viridiplantae</taxon>
        <taxon>Streptophyta</taxon>
        <taxon>Embryophyta</taxon>
        <taxon>Marchantiophyta</taxon>
        <taxon>Marchantiopsida</taxon>
        <taxon>Marchantiidae</taxon>
        <taxon>Marchantiales</taxon>
        <taxon>Marchantiaceae</taxon>
        <taxon>Marchantia</taxon>
    </lineage>
</organism>
<protein>
    <recommendedName>
        <fullName evidence="3">HMA domain-containing protein</fullName>
    </recommendedName>
</protein>
<dbReference type="PANTHER" id="PTHR22814">
    <property type="entry name" value="COPPER TRANSPORT PROTEIN ATOX1-RELATED"/>
    <property type="match status" value="1"/>
</dbReference>
<dbReference type="Proteomes" id="UP000077202">
    <property type="component" value="Unassembled WGS sequence"/>
</dbReference>
<dbReference type="EMBL" id="LVLJ01003561">
    <property type="protein sequence ID" value="OAE20917.1"/>
    <property type="molecule type" value="Genomic_DNA"/>
</dbReference>
<comment type="caution">
    <text evidence="4">The sequence shown here is derived from an EMBL/GenBank/DDBJ whole genome shotgun (WGS) entry which is preliminary data.</text>
</comment>
<feature type="domain" description="HMA" evidence="3">
    <location>
        <begin position="86"/>
        <end position="153"/>
    </location>
</feature>
<accession>A0A176VK35</accession>
<dbReference type="PROSITE" id="PS50846">
    <property type="entry name" value="HMA_2"/>
    <property type="match status" value="1"/>
</dbReference>
<evidence type="ECO:0000313" key="4">
    <source>
        <dbReference type="EMBL" id="OAE20917.1"/>
    </source>
</evidence>
<dbReference type="SUPFAM" id="SSF55008">
    <property type="entry name" value="HMA, heavy metal-associated domain"/>
    <property type="match status" value="1"/>
</dbReference>
<keyword evidence="5" id="KW-1185">Reference proteome</keyword>
<feature type="region of interest" description="Disordered" evidence="2">
    <location>
        <begin position="32"/>
        <end position="83"/>
    </location>
</feature>
<dbReference type="CDD" id="cd00371">
    <property type="entry name" value="HMA"/>
    <property type="match status" value="1"/>
</dbReference>
<dbReference type="InterPro" id="IPR006121">
    <property type="entry name" value="HMA_dom"/>
</dbReference>
<sequence>MAMNQYERMYRGYTPAPWYSGYDQSWVLGRDEAPRRDRDESRQVPASSSALRREDYKQQGQRREEYKQSASPYAPRREDYRDETRRGVVELRMPLCCEGCVEKVHKKFTDMDGVASVECNTEKQKVTIRGTAKPEAVLRKAKKILSRSEFWKGKSVREF</sequence>
<name>A0A176VK35_MARPO</name>
<evidence type="ECO:0000259" key="3">
    <source>
        <dbReference type="PROSITE" id="PS50846"/>
    </source>
</evidence>
<proteinExistence type="predicted"/>
<reference evidence="4" key="1">
    <citation type="submission" date="2016-03" db="EMBL/GenBank/DDBJ databases">
        <title>Mechanisms controlling the formation of the plant cell surface in tip-growing cells are functionally conserved among land plants.</title>
        <authorList>
            <person name="Honkanen S."/>
            <person name="Jones V.A."/>
            <person name="Morieri G."/>
            <person name="Champion C."/>
            <person name="Hetherington A.J."/>
            <person name="Kelly S."/>
            <person name="Saint-Marcoux D."/>
            <person name="Proust H."/>
            <person name="Prescott H."/>
            <person name="Dolan L."/>
        </authorList>
    </citation>
    <scope>NUCLEOTIDE SEQUENCE [LARGE SCALE GENOMIC DNA]</scope>
    <source>
        <tissue evidence="4">Whole gametophyte</tissue>
    </source>
</reference>
<keyword evidence="1" id="KW-0479">Metal-binding</keyword>
<dbReference type="Pfam" id="PF00403">
    <property type="entry name" value="HMA"/>
    <property type="match status" value="1"/>
</dbReference>
<dbReference type="GO" id="GO:0046872">
    <property type="term" value="F:metal ion binding"/>
    <property type="evidence" value="ECO:0007669"/>
    <property type="project" value="UniProtKB-KW"/>
</dbReference>